<evidence type="ECO:0000313" key="12">
    <source>
        <dbReference type="Proteomes" id="UP001153076"/>
    </source>
</evidence>
<keyword evidence="7" id="KW-0325">Glycoprotein</keyword>
<dbReference type="EMBL" id="JAKOGI010000109">
    <property type="protein sequence ID" value="KAJ8444001.1"/>
    <property type="molecule type" value="Genomic_DNA"/>
</dbReference>
<dbReference type="Pfam" id="PF04833">
    <property type="entry name" value="COBRA"/>
    <property type="match status" value="1"/>
</dbReference>
<dbReference type="Proteomes" id="UP001153076">
    <property type="component" value="Unassembled WGS sequence"/>
</dbReference>
<evidence type="ECO:0000256" key="6">
    <source>
        <dbReference type="ARBA" id="ARBA00023136"/>
    </source>
</evidence>
<dbReference type="OrthoDB" id="2014623at2759"/>
<keyword evidence="5 9" id="KW-0732">Signal</keyword>
<reference evidence="11" key="1">
    <citation type="submission" date="2022-04" db="EMBL/GenBank/DDBJ databases">
        <title>Carnegiea gigantea Genome sequencing and assembly v2.</title>
        <authorList>
            <person name="Copetti D."/>
            <person name="Sanderson M.J."/>
            <person name="Burquez A."/>
            <person name="Wojciechowski M.F."/>
        </authorList>
    </citation>
    <scope>NUCLEOTIDE SEQUENCE</scope>
    <source>
        <strain evidence="11">SGP5-SGP5p</strain>
        <tissue evidence="11">Aerial part</tissue>
    </source>
</reference>
<dbReference type="InterPro" id="IPR056900">
    <property type="entry name" value="COB_C"/>
</dbReference>
<evidence type="ECO:0000313" key="11">
    <source>
        <dbReference type="EMBL" id="KAJ8444001.1"/>
    </source>
</evidence>
<feature type="domain" description="COBRA C-terminal" evidence="10">
    <location>
        <begin position="415"/>
        <end position="627"/>
    </location>
</feature>
<keyword evidence="6" id="KW-0472">Membrane</keyword>
<gene>
    <name evidence="11" type="ORF">Cgig2_020847</name>
</gene>
<evidence type="ECO:0000256" key="2">
    <source>
        <dbReference type="ARBA" id="ARBA00005507"/>
    </source>
</evidence>
<dbReference type="GO" id="GO:0010215">
    <property type="term" value="P:cellulose microfibril organization"/>
    <property type="evidence" value="ECO:0007669"/>
    <property type="project" value="InterPro"/>
</dbReference>
<evidence type="ECO:0000256" key="8">
    <source>
        <dbReference type="ARBA" id="ARBA00023288"/>
    </source>
</evidence>
<sequence>MGFLSILTTTLLISILPSLTQAQTQTQTRTNASASCNGVFLQYTYTRGQQLPPNLTGSDPAHQPYRFESTLLVRNNGLRELKSWKVYVGFQHGELLVSASNAVLADGSPLPANVSHGTVFAGYPVADLKTAVETAGDLTQMSAQVGLVGTQFGVRPPGSPMPSNISLANDGFICPNPTMQGNTSMHTCCTEDPNAKAIISETQEFLPRQTGDLSIIYDITAASDSNYWAQVTISNEDPTGRLDNWQLGWDWMREEFIYTMKGASPHRIDTSDCIFGNQAKFYQGLDLSKALSCDPSPTIIDLPATLANDPTLGSVAGCCRNGTLLPPTIDPSKSISVFQMQVYKMPPDLNVTTINPPQNWRINGTFNQEYKCGNPVGVSPSLLPSPNGLPVQVEAISSWQVVCNRTQTNTKPPMCCVSFSSFYSESVVPCRTCACGCPNPRQETACNATAPALPLPSYALLIPFENRTKIATEYAKLKHIPTSNLLPCGDNCGVTINWHLFSDYRKGWTSRITLFNWGDNSFTDWFVAVKLDKAGKGLDQIYSFNGSTLPDDSSTILMHGFPTHNDYLLAEGNGTNPEKDPKHPGTVQSVILFKKEKTPGISVADGDGFPTKVIFNGEECSLPTTPPNSARVLSITTSKYGLFVAFLVLFFVQH</sequence>
<evidence type="ECO:0000256" key="1">
    <source>
        <dbReference type="ARBA" id="ARBA00004609"/>
    </source>
</evidence>
<dbReference type="Pfam" id="PF25079">
    <property type="entry name" value="COB_C"/>
    <property type="match status" value="1"/>
</dbReference>
<dbReference type="AlphaFoldDB" id="A0A9Q1QJN4"/>
<evidence type="ECO:0000256" key="3">
    <source>
        <dbReference type="ARBA" id="ARBA00022475"/>
    </source>
</evidence>
<keyword evidence="3" id="KW-1003">Cell membrane</keyword>
<comment type="subcellular location">
    <subcellularLocation>
        <location evidence="1">Cell membrane</location>
        <topology evidence="1">Lipid-anchor</topology>
        <topology evidence="1">GPI-anchor</topology>
    </subcellularLocation>
</comment>
<name>A0A9Q1QJN4_9CARY</name>
<keyword evidence="4" id="KW-0336">GPI-anchor</keyword>
<accession>A0A9Q1QJN4</accession>
<feature type="chain" id="PRO_5040245659" description="COBRA C-terminal domain-containing protein" evidence="9">
    <location>
        <begin position="23"/>
        <end position="654"/>
    </location>
</feature>
<evidence type="ECO:0000256" key="7">
    <source>
        <dbReference type="ARBA" id="ARBA00023180"/>
    </source>
</evidence>
<organism evidence="11 12">
    <name type="scientific">Carnegiea gigantea</name>
    <dbReference type="NCBI Taxonomy" id="171969"/>
    <lineage>
        <taxon>Eukaryota</taxon>
        <taxon>Viridiplantae</taxon>
        <taxon>Streptophyta</taxon>
        <taxon>Embryophyta</taxon>
        <taxon>Tracheophyta</taxon>
        <taxon>Spermatophyta</taxon>
        <taxon>Magnoliopsida</taxon>
        <taxon>eudicotyledons</taxon>
        <taxon>Gunneridae</taxon>
        <taxon>Pentapetalae</taxon>
        <taxon>Caryophyllales</taxon>
        <taxon>Cactineae</taxon>
        <taxon>Cactaceae</taxon>
        <taxon>Cactoideae</taxon>
        <taxon>Echinocereeae</taxon>
        <taxon>Carnegiea</taxon>
    </lineage>
</organism>
<dbReference type="PANTHER" id="PTHR31052:SF3">
    <property type="entry name" value="COBRA-LIKE PROTEIN 7"/>
    <property type="match status" value="1"/>
</dbReference>
<keyword evidence="8" id="KW-0449">Lipoprotein</keyword>
<dbReference type="InterPro" id="IPR006918">
    <property type="entry name" value="COBRA_pln"/>
</dbReference>
<dbReference type="GO" id="GO:0005886">
    <property type="term" value="C:plasma membrane"/>
    <property type="evidence" value="ECO:0007669"/>
    <property type="project" value="UniProtKB-SubCell"/>
</dbReference>
<evidence type="ECO:0000259" key="10">
    <source>
        <dbReference type="Pfam" id="PF25079"/>
    </source>
</evidence>
<keyword evidence="12" id="KW-1185">Reference proteome</keyword>
<protein>
    <recommendedName>
        <fullName evidence="10">COBRA C-terminal domain-containing protein</fullName>
    </recommendedName>
</protein>
<feature type="signal peptide" evidence="9">
    <location>
        <begin position="1"/>
        <end position="22"/>
    </location>
</feature>
<dbReference type="PANTHER" id="PTHR31052">
    <property type="entry name" value="COBRA-LIKE PROTEIN 7"/>
    <property type="match status" value="1"/>
</dbReference>
<dbReference type="GO" id="GO:0098552">
    <property type="term" value="C:side of membrane"/>
    <property type="evidence" value="ECO:0007669"/>
    <property type="project" value="UniProtKB-KW"/>
</dbReference>
<evidence type="ECO:0000256" key="4">
    <source>
        <dbReference type="ARBA" id="ARBA00022622"/>
    </source>
</evidence>
<evidence type="ECO:0000256" key="5">
    <source>
        <dbReference type="ARBA" id="ARBA00022729"/>
    </source>
</evidence>
<comment type="similarity">
    <text evidence="2">Belongs to the COBRA family.</text>
</comment>
<proteinExistence type="inferred from homology"/>
<evidence type="ECO:0000256" key="9">
    <source>
        <dbReference type="SAM" id="SignalP"/>
    </source>
</evidence>
<comment type="caution">
    <text evidence="11">The sequence shown here is derived from an EMBL/GenBank/DDBJ whole genome shotgun (WGS) entry which is preliminary data.</text>
</comment>